<keyword evidence="8" id="KW-0106">Calcium</keyword>
<dbReference type="SUPFAM" id="SSF52743">
    <property type="entry name" value="Subtilisin-like"/>
    <property type="match status" value="1"/>
</dbReference>
<keyword evidence="7 9" id="KW-0720">Serine protease</keyword>
<evidence type="ECO:0000256" key="3">
    <source>
        <dbReference type="ARBA" id="ARBA00011073"/>
    </source>
</evidence>
<dbReference type="EMBL" id="BAAADJ010000004">
    <property type="protein sequence ID" value="GAA0315614.1"/>
    <property type="molecule type" value="Genomic_DNA"/>
</dbReference>
<evidence type="ECO:0000256" key="9">
    <source>
        <dbReference type="PROSITE-ProRule" id="PRU01240"/>
    </source>
</evidence>
<evidence type="ECO:0000313" key="13">
    <source>
        <dbReference type="EMBL" id="GAA0315614.1"/>
    </source>
</evidence>
<dbReference type="InterPro" id="IPR022398">
    <property type="entry name" value="Peptidase_S8_His-AS"/>
</dbReference>
<dbReference type="Pfam" id="PF22148">
    <property type="entry name" value="Fervidolysin_NPro-like"/>
    <property type="match status" value="1"/>
</dbReference>
<dbReference type="InterPro" id="IPR000209">
    <property type="entry name" value="Peptidase_S8/S53_dom"/>
</dbReference>
<dbReference type="Proteomes" id="UP001500782">
    <property type="component" value="Unassembled WGS sequence"/>
</dbReference>
<evidence type="ECO:0000256" key="5">
    <source>
        <dbReference type="ARBA" id="ARBA00022670"/>
    </source>
</evidence>
<reference evidence="13 14" key="1">
    <citation type="journal article" date="2019" name="Int. J. Syst. Evol. Microbiol.">
        <title>The Global Catalogue of Microorganisms (GCM) 10K type strain sequencing project: providing services to taxonomists for standard genome sequencing and annotation.</title>
        <authorList>
            <consortium name="The Broad Institute Genomics Platform"/>
            <consortium name="The Broad Institute Genome Sequencing Center for Infectious Disease"/>
            <person name="Wu L."/>
            <person name="Ma J."/>
        </authorList>
    </citation>
    <scope>NUCLEOTIDE SEQUENCE [LARGE SCALE GENOMIC DNA]</scope>
    <source>
        <strain evidence="13 14">JCM 9731</strain>
    </source>
</reference>
<evidence type="ECO:0000256" key="1">
    <source>
        <dbReference type="ARBA" id="ARBA00001913"/>
    </source>
</evidence>
<organism evidence="13 14">
    <name type="scientific">Bacillus carboniphilus</name>
    <dbReference type="NCBI Taxonomy" id="86663"/>
    <lineage>
        <taxon>Bacteria</taxon>
        <taxon>Bacillati</taxon>
        <taxon>Bacillota</taxon>
        <taxon>Bacilli</taxon>
        <taxon>Bacillales</taxon>
        <taxon>Bacillaceae</taxon>
        <taxon>Bacillus</taxon>
    </lineage>
</organism>
<comment type="caution">
    <text evidence="13">The sequence shown here is derived from an EMBL/GenBank/DDBJ whole genome shotgun (WGS) entry which is preliminary data.</text>
</comment>
<keyword evidence="6 9" id="KW-0378">Hydrolase</keyword>
<comment type="subcellular location">
    <subcellularLocation>
        <location evidence="2">Secreted</location>
    </subcellularLocation>
</comment>
<dbReference type="PANTHER" id="PTHR43806">
    <property type="entry name" value="PEPTIDASE S8"/>
    <property type="match status" value="1"/>
</dbReference>
<keyword evidence="10" id="KW-0732">Signal</keyword>
<feature type="chain" id="PRO_5045588076" description="Peptidase S8/S53 domain-containing protein" evidence="10">
    <location>
        <begin position="28"/>
        <end position="1163"/>
    </location>
</feature>
<feature type="signal peptide" evidence="10">
    <location>
        <begin position="1"/>
        <end position="27"/>
    </location>
</feature>
<dbReference type="InterPro" id="IPR023828">
    <property type="entry name" value="Peptidase_S8_Ser-AS"/>
</dbReference>
<keyword evidence="5 9" id="KW-0645">Protease</keyword>
<feature type="domain" description="Fervidolysin-like N-terminal prodomain" evidence="12">
    <location>
        <begin position="58"/>
        <end position="126"/>
    </location>
</feature>
<dbReference type="PANTHER" id="PTHR43806:SF11">
    <property type="entry name" value="CEREVISIN-RELATED"/>
    <property type="match status" value="1"/>
</dbReference>
<proteinExistence type="inferred from homology"/>
<sequence length="1163" mass="128894">MKKIKKALSATLATGLVLSSLATGVSANDQSGKEAHKAHISSIVQNSPLLQHSQNQQSQNPAMSADTLVVKYKTPLTSSQNQQAQATVVQNIQELQYAIVKVKNKDQLDKVINQYMSYDNVLSVKPSVYFTPFAGTDEKASEQYHLDMLQIAKAHGLAGKHVVKVAVIDQGVDDNHPELKDKLIPGYNTVNPLRQPLADYHGTHVAGIIGAEKGNEVGGFGVNPNVEIMSIDVFNRQWGATDYAIAEGILYAVKNGAKVINMSLGSFMPSPVIEDAVKEAVKQNVVVVAAAGNTGDDTKSYPASYEGVISVGAVNDKKELAEFSTFGPSVDIVAPGDSIYAPLYDYEKGSTYAELSGTSMASPIIAGVASLLLSKNPNLTPLQVEYILEKTADDLGSNGFDATYGNGLVNPVAALQFDMNQLPALEKKDLTKEEILSTASVIDPATSQSYDGAIVKPYEEKWYQFEAKEGEYVQLQLNGAEHYDFGLKVNLYGEGYRYTKEINNVAENLAEGTLVKIPFSGPMAVSVVELNGNYDDSEAERVSYSLDVNVASDLPEEELTSFSNPTKVTLPFSGKGTLVSEDFKLAAEDFYKVEVNEQQVVRVELSAVPGINSALSVYFEDEMLLKELEQIPADKRAEIDFPLYPIMVANNNGYGEGEVLTFEAMPGESYIIKVTNDAPNYFGMYDYIINPNMETENIEPEHSLVPYYLDIEGKVLPPDEDGYPFGMMPMDMMEEKSLEAQKASIAAIAEDEAYDPYEDYLSQIESAALPYEVGEEASGYLQMMGDEDWYSFEAPETGVYKFDLVNSPQSYPMVEIYEIGTEETPDGEEYRYLRWLGTNISWTTMAPETKKELYTSLRKGNRYFVKLNENYFNNSGISFNPYAFTSEVVLKNHEDAYESNDETTDVKNLPSSSFTGNFATAGDRDVFYLNADKDALYGVTMKRGQLDDALKQLPKGLVDPFHSFVAVIEDSNNNRTIDEEEWRKIQYIDPLSANGMTTGAFKTTEGKNYFILLESYTETGSPFTLWPYEFTLQEQNQKDEDAGSVVNGNIPSKPLFTKKVTSRLFSATGYLNTGVDFGDEDWYQVNVIQDSLVRFRMVTSDEIDSVVEVYHNGKLIHSADEYAWGDDEVFNLQLKAGSYHVRLRDANNNAAVTPYEFKVYFME</sequence>
<dbReference type="InterPro" id="IPR050131">
    <property type="entry name" value="Peptidase_S8_subtilisin-like"/>
</dbReference>
<evidence type="ECO:0000313" key="14">
    <source>
        <dbReference type="Proteomes" id="UP001500782"/>
    </source>
</evidence>
<dbReference type="Gene3D" id="2.60.120.380">
    <property type="match status" value="4"/>
</dbReference>
<dbReference type="InterPro" id="IPR018247">
    <property type="entry name" value="EF_Hand_1_Ca_BS"/>
</dbReference>
<feature type="domain" description="Peptidase S8/S53" evidence="11">
    <location>
        <begin position="163"/>
        <end position="407"/>
    </location>
</feature>
<dbReference type="PRINTS" id="PR00723">
    <property type="entry name" value="SUBTILISIN"/>
</dbReference>
<evidence type="ECO:0000256" key="7">
    <source>
        <dbReference type="ARBA" id="ARBA00022825"/>
    </source>
</evidence>
<dbReference type="PROSITE" id="PS00138">
    <property type="entry name" value="SUBTILASE_SER"/>
    <property type="match status" value="1"/>
</dbReference>
<feature type="active site" description="Charge relay system" evidence="9">
    <location>
        <position position="201"/>
    </location>
</feature>
<dbReference type="Gene3D" id="3.40.50.200">
    <property type="entry name" value="Peptidase S8/S53 domain"/>
    <property type="match status" value="1"/>
</dbReference>
<dbReference type="RefSeq" id="WP_343795668.1">
    <property type="nucleotide sequence ID" value="NZ_BAAADJ010000004.1"/>
</dbReference>
<comment type="similarity">
    <text evidence="3 9">Belongs to the peptidase S8 family.</text>
</comment>
<evidence type="ECO:0000259" key="11">
    <source>
        <dbReference type="Pfam" id="PF00082"/>
    </source>
</evidence>
<dbReference type="InterPro" id="IPR054399">
    <property type="entry name" value="Fervidolysin-like_N_prodom"/>
</dbReference>
<evidence type="ECO:0008006" key="15">
    <source>
        <dbReference type="Google" id="ProtNLM"/>
    </source>
</evidence>
<dbReference type="PROSITE" id="PS00018">
    <property type="entry name" value="EF_HAND_1"/>
    <property type="match status" value="1"/>
</dbReference>
<evidence type="ECO:0000256" key="2">
    <source>
        <dbReference type="ARBA" id="ARBA00004613"/>
    </source>
</evidence>
<accession>A0ABN0VRM4</accession>
<evidence type="ECO:0000256" key="8">
    <source>
        <dbReference type="ARBA" id="ARBA00022837"/>
    </source>
</evidence>
<evidence type="ECO:0000259" key="12">
    <source>
        <dbReference type="Pfam" id="PF22148"/>
    </source>
</evidence>
<evidence type="ECO:0000256" key="4">
    <source>
        <dbReference type="ARBA" id="ARBA00022525"/>
    </source>
</evidence>
<keyword evidence="14" id="KW-1185">Reference proteome</keyword>
<protein>
    <recommendedName>
        <fullName evidence="15">Peptidase S8/S53 domain-containing protein</fullName>
    </recommendedName>
</protein>
<dbReference type="Pfam" id="PF00082">
    <property type="entry name" value="Peptidase_S8"/>
    <property type="match status" value="1"/>
</dbReference>
<evidence type="ECO:0000256" key="6">
    <source>
        <dbReference type="ARBA" id="ARBA00022801"/>
    </source>
</evidence>
<gene>
    <name evidence="13" type="ORF">GCM10008967_02720</name>
</gene>
<dbReference type="PROSITE" id="PS51892">
    <property type="entry name" value="SUBTILASE"/>
    <property type="match status" value="1"/>
</dbReference>
<dbReference type="InterPro" id="IPR036852">
    <property type="entry name" value="Peptidase_S8/S53_dom_sf"/>
</dbReference>
<keyword evidence="4" id="KW-0964">Secreted</keyword>
<comment type="cofactor">
    <cofactor evidence="1">
        <name>Ca(2+)</name>
        <dbReference type="ChEBI" id="CHEBI:29108"/>
    </cofactor>
</comment>
<dbReference type="InterPro" id="IPR015500">
    <property type="entry name" value="Peptidase_S8_subtilisin-rel"/>
</dbReference>
<evidence type="ECO:0000256" key="10">
    <source>
        <dbReference type="SAM" id="SignalP"/>
    </source>
</evidence>
<feature type="active site" description="Charge relay system" evidence="9">
    <location>
        <position position="359"/>
    </location>
</feature>
<name>A0ABN0VRM4_9BACI</name>
<dbReference type="PROSITE" id="PS00137">
    <property type="entry name" value="SUBTILASE_HIS"/>
    <property type="match status" value="1"/>
</dbReference>
<feature type="active site" description="Charge relay system" evidence="9">
    <location>
        <position position="169"/>
    </location>
</feature>